<name>A0A858SWD8_9RHOB</name>
<sequence length="86" mass="8894">MISELYDIVSLVDKDRTIFAVILTGAGRVFSVGADIAAFAGRGPVDTCRDRVRGGHVPIGRLAGLRVLTIGGLAVSSCPLRGGISL</sequence>
<protein>
    <recommendedName>
        <fullName evidence="3">Enoyl-CoA hydratase</fullName>
    </recommendedName>
</protein>
<evidence type="ECO:0008006" key="3">
    <source>
        <dbReference type="Google" id="ProtNLM"/>
    </source>
</evidence>
<dbReference type="AlphaFoldDB" id="A0A858SWD8"/>
<organism evidence="1 2">
    <name type="scientific">Roseobacter ponti</name>
    <dbReference type="NCBI Taxonomy" id="1891787"/>
    <lineage>
        <taxon>Bacteria</taxon>
        <taxon>Pseudomonadati</taxon>
        <taxon>Pseudomonadota</taxon>
        <taxon>Alphaproteobacteria</taxon>
        <taxon>Rhodobacterales</taxon>
        <taxon>Roseobacteraceae</taxon>
        <taxon>Roseobacter</taxon>
    </lineage>
</organism>
<evidence type="ECO:0000313" key="1">
    <source>
        <dbReference type="EMBL" id="QJF52318.1"/>
    </source>
</evidence>
<dbReference type="Gene3D" id="3.90.226.10">
    <property type="entry name" value="2-enoyl-CoA Hydratase, Chain A, domain 1"/>
    <property type="match status" value="1"/>
</dbReference>
<dbReference type="InterPro" id="IPR029045">
    <property type="entry name" value="ClpP/crotonase-like_dom_sf"/>
</dbReference>
<proteinExistence type="predicted"/>
<dbReference type="EMBL" id="CP048788">
    <property type="protein sequence ID" value="QJF52318.1"/>
    <property type="molecule type" value="Genomic_DNA"/>
</dbReference>
<dbReference type="KEGG" id="rpon:G3256_14605"/>
<dbReference type="SUPFAM" id="SSF52096">
    <property type="entry name" value="ClpP/crotonase"/>
    <property type="match status" value="1"/>
</dbReference>
<keyword evidence="2" id="KW-1185">Reference proteome</keyword>
<reference evidence="1 2" key="1">
    <citation type="submission" date="2020-02" db="EMBL/GenBank/DDBJ databases">
        <title>Genome sequence of Roseobacter ponti.</title>
        <authorList>
            <person name="Hollensteiner J."/>
            <person name="Schneider D."/>
            <person name="Poehlein A."/>
            <person name="Daniel R."/>
        </authorList>
    </citation>
    <scope>NUCLEOTIDE SEQUENCE [LARGE SCALE GENOMIC DNA]</scope>
    <source>
        <strain evidence="1 2">DSM 106830</strain>
    </source>
</reference>
<dbReference type="Proteomes" id="UP000503308">
    <property type="component" value="Chromosome"/>
</dbReference>
<accession>A0A858SWD8</accession>
<gene>
    <name evidence="1" type="ORF">G3256_14605</name>
</gene>
<evidence type="ECO:0000313" key="2">
    <source>
        <dbReference type="Proteomes" id="UP000503308"/>
    </source>
</evidence>